<comment type="similarity">
    <text evidence="2">Belongs to the mitochondrion-specific ribosomal protein mS23 family.</text>
</comment>
<dbReference type="AlphaFoldDB" id="A0A316ZDS2"/>
<evidence type="ECO:0000256" key="4">
    <source>
        <dbReference type="ARBA" id="ARBA00023128"/>
    </source>
</evidence>
<evidence type="ECO:0000313" key="9">
    <source>
        <dbReference type="Proteomes" id="UP000245946"/>
    </source>
</evidence>
<dbReference type="EMBL" id="KZ819289">
    <property type="protein sequence ID" value="PWN99184.1"/>
    <property type="molecule type" value="Genomic_DNA"/>
</dbReference>
<evidence type="ECO:0000256" key="6">
    <source>
        <dbReference type="ARBA" id="ARBA00035137"/>
    </source>
</evidence>
<keyword evidence="5" id="KW-0687">Ribonucleoprotein</keyword>
<dbReference type="PANTHER" id="PTHR37799:SF1">
    <property type="entry name" value="SMALL RIBOSOMAL SUBUNIT PROTEIN MS23"/>
    <property type="match status" value="1"/>
</dbReference>
<dbReference type="PANTHER" id="PTHR37799">
    <property type="entry name" value="37S RIBOSOMAL PROTEIN S25, MITOCHONDRIAL"/>
    <property type="match status" value="1"/>
</dbReference>
<dbReference type="GO" id="GO:0003735">
    <property type="term" value="F:structural constituent of ribosome"/>
    <property type="evidence" value="ECO:0007669"/>
    <property type="project" value="InterPro"/>
</dbReference>
<evidence type="ECO:0000256" key="1">
    <source>
        <dbReference type="ARBA" id="ARBA00004173"/>
    </source>
</evidence>
<dbReference type="OrthoDB" id="5542239at2759"/>
<accession>A0A316ZDS2</accession>
<organism evidence="8 9">
    <name type="scientific">Tilletiopsis washingtonensis</name>
    <dbReference type="NCBI Taxonomy" id="58919"/>
    <lineage>
        <taxon>Eukaryota</taxon>
        <taxon>Fungi</taxon>
        <taxon>Dikarya</taxon>
        <taxon>Basidiomycota</taxon>
        <taxon>Ustilaginomycotina</taxon>
        <taxon>Exobasidiomycetes</taxon>
        <taxon>Entylomatales</taxon>
        <taxon>Entylomatales incertae sedis</taxon>
        <taxon>Tilletiopsis</taxon>
    </lineage>
</organism>
<dbReference type="GeneID" id="37267441"/>
<dbReference type="InterPro" id="IPR016939">
    <property type="entry name" value="Ribosomal_mS23_fun"/>
</dbReference>
<dbReference type="RefSeq" id="XP_025599463.1">
    <property type="nucleotide sequence ID" value="XM_025739895.1"/>
</dbReference>
<keyword evidence="9" id="KW-1185">Reference proteome</keyword>
<keyword evidence="3" id="KW-0689">Ribosomal protein</keyword>
<gene>
    <name evidence="8" type="ORF">FA09DRAFT_286062</name>
</gene>
<feature type="non-terminal residue" evidence="8">
    <location>
        <position position="170"/>
    </location>
</feature>
<evidence type="ECO:0000256" key="7">
    <source>
        <dbReference type="ARBA" id="ARBA00035421"/>
    </source>
</evidence>
<protein>
    <recommendedName>
        <fullName evidence="6">Small ribosomal subunit protein mS23</fullName>
    </recommendedName>
    <alternativeName>
        <fullName evidence="7">37S ribosomal protein S25, mitochondrial</fullName>
    </alternativeName>
</protein>
<proteinExistence type="inferred from homology"/>
<name>A0A316ZDS2_9BASI</name>
<reference evidence="8 9" key="1">
    <citation type="journal article" date="2018" name="Mol. Biol. Evol.">
        <title>Broad Genomic Sampling Reveals a Smut Pathogenic Ancestry of the Fungal Clade Ustilaginomycotina.</title>
        <authorList>
            <person name="Kijpornyongpan T."/>
            <person name="Mondo S.J."/>
            <person name="Barry K."/>
            <person name="Sandor L."/>
            <person name="Lee J."/>
            <person name="Lipzen A."/>
            <person name="Pangilinan J."/>
            <person name="LaButti K."/>
            <person name="Hainaut M."/>
            <person name="Henrissat B."/>
            <person name="Grigoriev I.V."/>
            <person name="Spatafora J.W."/>
            <person name="Aime M.C."/>
        </authorList>
    </citation>
    <scope>NUCLEOTIDE SEQUENCE [LARGE SCALE GENOMIC DNA]</scope>
    <source>
        <strain evidence="8 9">MCA 4186</strain>
    </source>
</reference>
<sequence length="170" mass="18771">MPRRIAQTLPSTLSRLLQGNYLKQAPLVLPVLALHPPAPLPPRAAVPRADLPQLAAPSLAPRKIVYLEDRVRRRFFHDHPWETARPRSLTEAEKTKEVMSKPGVVDLRNWGPNPSAEDVVSCVVALHKSEGISLSTAYHHTLSTFYALRAAHEHARRAAVAEAVAFGATF</sequence>
<dbReference type="Proteomes" id="UP000245946">
    <property type="component" value="Unassembled WGS sequence"/>
</dbReference>
<evidence type="ECO:0000313" key="8">
    <source>
        <dbReference type="EMBL" id="PWN99184.1"/>
    </source>
</evidence>
<evidence type="ECO:0000256" key="5">
    <source>
        <dbReference type="ARBA" id="ARBA00023274"/>
    </source>
</evidence>
<dbReference type="GO" id="GO:0005763">
    <property type="term" value="C:mitochondrial small ribosomal subunit"/>
    <property type="evidence" value="ECO:0007669"/>
    <property type="project" value="InterPro"/>
</dbReference>
<dbReference type="Pfam" id="PF13741">
    <property type="entry name" value="MRP-S25"/>
    <property type="match status" value="1"/>
</dbReference>
<comment type="subcellular location">
    <subcellularLocation>
        <location evidence="1">Mitochondrion</location>
    </subcellularLocation>
</comment>
<evidence type="ECO:0000256" key="3">
    <source>
        <dbReference type="ARBA" id="ARBA00022980"/>
    </source>
</evidence>
<dbReference type="STRING" id="58919.A0A316ZDS2"/>
<keyword evidence="4" id="KW-0496">Mitochondrion</keyword>
<evidence type="ECO:0000256" key="2">
    <source>
        <dbReference type="ARBA" id="ARBA00009864"/>
    </source>
</evidence>